<feature type="repeat" description="ANK" evidence="3">
    <location>
        <begin position="814"/>
        <end position="847"/>
    </location>
</feature>
<proteinExistence type="predicted"/>
<feature type="repeat" description="ANK" evidence="3">
    <location>
        <begin position="947"/>
        <end position="979"/>
    </location>
</feature>
<feature type="repeat" description="ANK" evidence="3">
    <location>
        <begin position="1046"/>
        <end position="1078"/>
    </location>
</feature>
<dbReference type="Pfam" id="PF00023">
    <property type="entry name" value="Ank"/>
    <property type="match status" value="5"/>
</dbReference>
<dbReference type="InterPro" id="IPR050889">
    <property type="entry name" value="Dendritic_Spine_Reg/Scaffold"/>
</dbReference>
<sequence>MTARETLRVPRGPTIDRPFAWPTTPEASDLLFVHPMAGLVVKFGGHRQYSSMTAGSPQAWLQLIISSSLICGREKRTIHHRTRGRLSLQSSEQDSAQLLVDADVHSIESIEAAINVLSKNGSKVQAHVFTQPGRNKNKKWQKLLQRPHVHFHPVPRRTLGEATDSAVQERLLQLQRSTSTGCTALFTSDFGFADVLVQVMEDGKTVLVLIPSSCRAVIRQFRSIGVQVLELKLELVRRPKVRALLHPDGSGNVRLTGALRAVCAVAKSYSGRRWVECGDTGEAAFLLPKPAPGKPSNTQLKIYGSTEARRVFKGGGPFVLPDSENLVPKVLRRLGYVDDSLNSDLAEARMVFVNAPDNRYALRKQGLLLLPVLTDAGSHVDNILREAFLSHLSSGHWRLPPSDDKAGNCIFLEKLLGQLGSGGNAPKLVYVAINPLLPPPMQSAPDFDLHWSSYQQVSDTVLGSHQEDLEAWTVRSQPSHVLAQCSLSQAAAMMRRRGYELLQVEHLFAVFALAAVASVWREARSNHGEHGVEDFELFTAMLRIRALSGEEVASIPVEELTDVRELKLQLHRLHGFPSRFRQRLFCCGDPMDDSAELDSPLDLELVLLTYSEASQTQAAELVTSAANGSASQVEAMLQLPQHPDMAEVQGVGPLMAASAYGHVESLRLLLEADANPNLANNNGDTALTSASYPGHVEVVRALLNASADKNLANNGGITALMAASFGGHIEVVRLLLDADAGKDLASASGNTALMLASGTGHVEVVRMLLDAGVDKNLANNSGATALISACFQGRVEVVRLLLDAGADKNLTSTAGHTALMMAFAGEVHVEVVRVLLDAGAETNLTNNNGDTALTLASGEGRVEVVRLLLDACADRNFANNAGNTALKLAAQEGHIEVLRLLLDAGVNRNLVNFNGETALMAASYLGHVEVVRMLLAAGAEKNLANNDGITALMAASFGGHVEVVRLLLDADVGKDLVSTSGNTALMLASGNDHVAIVRVLLDARADTSLTSKNGITALMVASGQGHVEVVRLLLDAGACRNWANDDGIMALMVASDEGHAEVVRMLVDAGANKDLATNNGTTPLMAASCKGHIEVVRMLLGAGADRNLVSNNGYTALMKASCKGHVEIVRMLLGAGADTNLESKKGTTPLMAACRKGHAEVVLMLLNAGADKDLVNKDGSTALMLAFEFGQAEVLDLLLDAGANFSTKKRCHISEAWRRGWYCSPAAPFLLSLEQLAAPDQRWLGLGALPPMETASASPPAVCASLAAWGLRSGREAELSCPSQGSKLNQPEQQARLTKADIDGTTGQLYSSACENLKAGLREQVSKLPRGLSTLRTEFLIPPTSVARTLNYSQIPVLRRYADVAPVREWEPCLPFWSLQELRTNLSRLRPSYVKEDFSFADA</sequence>
<evidence type="ECO:0000256" key="1">
    <source>
        <dbReference type="ARBA" id="ARBA00022737"/>
    </source>
</evidence>
<dbReference type="CDD" id="cd17039">
    <property type="entry name" value="Ubl_ubiquitin_like"/>
    <property type="match status" value="1"/>
</dbReference>
<evidence type="ECO:0000313" key="4">
    <source>
        <dbReference type="EMBL" id="OLQ05134.1"/>
    </source>
</evidence>
<comment type="caution">
    <text evidence="4">The sequence shown here is derived from an EMBL/GenBank/DDBJ whole genome shotgun (WGS) entry which is preliminary data.</text>
</comment>
<dbReference type="PROSITE" id="PS50088">
    <property type="entry name" value="ANK_REPEAT"/>
    <property type="match status" value="17"/>
</dbReference>
<feature type="repeat" description="ANK" evidence="3">
    <location>
        <begin position="1079"/>
        <end position="1111"/>
    </location>
</feature>
<organism evidence="4 5">
    <name type="scientific">Symbiodinium microadriaticum</name>
    <name type="common">Dinoflagellate</name>
    <name type="synonym">Zooxanthella microadriatica</name>
    <dbReference type="NCBI Taxonomy" id="2951"/>
    <lineage>
        <taxon>Eukaryota</taxon>
        <taxon>Sar</taxon>
        <taxon>Alveolata</taxon>
        <taxon>Dinophyceae</taxon>
        <taxon>Suessiales</taxon>
        <taxon>Symbiodiniaceae</taxon>
        <taxon>Symbiodinium</taxon>
    </lineage>
</organism>
<dbReference type="EMBL" id="LSRX01000194">
    <property type="protein sequence ID" value="OLQ05134.1"/>
    <property type="molecule type" value="Genomic_DNA"/>
</dbReference>
<dbReference type="Pfam" id="PF12796">
    <property type="entry name" value="Ank_2"/>
    <property type="match status" value="4"/>
</dbReference>
<evidence type="ECO:0000256" key="3">
    <source>
        <dbReference type="PROSITE-ProRule" id="PRU00023"/>
    </source>
</evidence>
<feature type="repeat" description="ANK" evidence="3">
    <location>
        <begin position="881"/>
        <end position="913"/>
    </location>
</feature>
<dbReference type="SMART" id="SM00248">
    <property type="entry name" value="ANK"/>
    <property type="match status" value="17"/>
</dbReference>
<dbReference type="PRINTS" id="PR01415">
    <property type="entry name" value="ANKYRIN"/>
</dbReference>
<dbReference type="PANTHER" id="PTHR24166:SF48">
    <property type="entry name" value="PROTEIN VAPYRIN"/>
    <property type="match status" value="1"/>
</dbReference>
<feature type="repeat" description="ANK" evidence="3">
    <location>
        <begin position="748"/>
        <end position="780"/>
    </location>
</feature>
<feature type="repeat" description="ANK" evidence="3">
    <location>
        <begin position="980"/>
        <end position="1012"/>
    </location>
</feature>
<dbReference type="PANTHER" id="PTHR24166">
    <property type="entry name" value="ROLLING PEBBLES, ISOFORM B"/>
    <property type="match status" value="1"/>
</dbReference>
<dbReference type="PROSITE" id="PS50297">
    <property type="entry name" value="ANK_REP_REGION"/>
    <property type="match status" value="16"/>
</dbReference>
<dbReference type="InterPro" id="IPR002110">
    <property type="entry name" value="Ankyrin_rpt"/>
</dbReference>
<name>A0A1Q9ECI3_SYMMI</name>
<feature type="repeat" description="ANK" evidence="3">
    <location>
        <begin position="649"/>
        <end position="681"/>
    </location>
</feature>
<feature type="repeat" description="ANK" evidence="3">
    <location>
        <begin position="1112"/>
        <end position="1144"/>
    </location>
</feature>
<feature type="repeat" description="ANK" evidence="3">
    <location>
        <begin position="848"/>
        <end position="880"/>
    </location>
</feature>
<dbReference type="Gene3D" id="1.25.40.20">
    <property type="entry name" value="Ankyrin repeat-containing domain"/>
    <property type="match status" value="8"/>
</dbReference>
<evidence type="ECO:0000313" key="5">
    <source>
        <dbReference type="Proteomes" id="UP000186817"/>
    </source>
</evidence>
<protein>
    <submittedName>
        <fullName evidence="4">Ankyrin repeat domain-containing protein 50</fullName>
    </submittedName>
</protein>
<feature type="repeat" description="ANK" evidence="3">
    <location>
        <begin position="715"/>
        <end position="747"/>
    </location>
</feature>
<feature type="repeat" description="ANK" evidence="3">
    <location>
        <begin position="1013"/>
        <end position="1045"/>
    </location>
</feature>
<dbReference type="InterPro" id="IPR036770">
    <property type="entry name" value="Ankyrin_rpt-contain_sf"/>
</dbReference>
<keyword evidence="1" id="KW-0677">Repeat</keyword>
<feature type="repeat" description="ANK" evidence="3">
    <location>
        <begin position="781"/>
        <end position="813"/>
    </location>
</feature>
<feature type="repeat" description="ANK" evidence="3">
    <location>
        <begin position="682"/>
        <end position="714"/>
    </location>
</feature>
<feature type="repeat" description="ANK" evidence="3">
    <location>
        <begin position="914"/>
        <end position="946"/>
    </location>
</feature>
<feature type="repeat" description="ANK" evidence="3">
    <location>
        <begin position="1145"/>
        <end position="1177"/>
    </location>
</feature>
<accession>A0A1Q9ECI3</accession>
<gene>
    <name evidence="4" type="primary">ANKRD50</name>
    <name evidence="4" type="ORF">AK812_SmicGene11714</name>
</gene>
<evidence type="ECO:0000256" key="2">
    <source>
        <dbReference type="ARBA" id="ARBA00023043"/>
    </source>
</evidence>
<dbReference type="SUPFAM" id="SSF48403">
    <property type="entry name" value="Ankyrin repeat"/>
    <property type="match status" value="2"/>
</dbReference>
<keyword evidence="5" id="KW-1185">Reference proteome</keyword>
<feature type="repeat" description="ANK" evidence="3">
    <location>
        <begin position="1178"/>
        <end position="1210"/>
    </location>
</feature>
<dbReference type="OrthoDB" id="409391at2759"/>
<reference evidence="4 5" key="1">
    <citation type="submission" date="2016-02" db="EMBL/GenBank/DDBJ databases">
        <title>Genome analysis of coral dinoflagellate symbionts highlights evolutionary adaptations to a symbiotic lifestyle.</title>
        <authorList>
            <person name="Aranda M."/>
            <person name="Li Y."/>
            <person name="Liew Y.J."/>
            <person name="Baumgarten S."/>
            <person name="Simakov O."/>
            <person name="Wilson M."/>
            <person name="Piel J."/>
            <person name="Ashoor H."/>
            <person name="Bougouffa S."/>
            <person name="Bajic V.B."/>
            <person name="Ryu T."/>
            <person name="Ravasi T."/>
            <person name="Bayer T."/>
            <person name="Micklem G."/>
            <person name="Kim H."/>
            <person name="Bhak J."/>
            <person name="Lajeunesse T.C."/>
            <person name="Voolstra C.R."/>
        </authorList>
    </citation>
    <scope>NUCLEOTIDE SEQUENCE [LARGE SCALE GENOMIC DNA]</scope>
    <source>
        <strain evidence="4 5">CCMP2467</strain>
    </source>
</reference>
<dbReference type="Proteomes" id="UP000186817">
    <property type="component" value="Unassembled WGS sequence"/>
</dbReference>
<keyword evidence="2 3" id="KW-0040">ANK repeat</keyword>
<dbReference type="Pfam" id="PF13637">
    <property type="entry name" value="Ank_4"/>
    <property type="match status" value="1"/>
</dbReference>